<evidence type="ECO:0000313" key="3">
    <source>
        <dbReference type="EMBL" id="KZT08780.1"/>
    </source>
</evidence>
<accession>A0A165FCX7</accession>
<name>A0A165FCX7_9APHY</name>
<comment type="similarity">
    <text evidence="1">Belongs to the universal ribosomal protein uL10 family.</text>
</comment>
<feature type="region of interest" description="Disordered" evidence="2">
    <location>
        <begin position="184"/>
        <end position="215"/>
    </location>
</feature>
<protein>
    <recommendedName>
        <fullName evidence="5">Ribosomal protein L10</fullName>
    </recommendedName>
</protein>
<gene>
    <name evidence="3" type="ORF">LAESUDRAFT_735890</name>
</gene>
<dbReference type="InterPro" id="IPR043141">
    <property type="entry name" value="Ribosomal_uL10-like_sf"/>
</dbReference>
<dbReference type="RefSeq" id="XP_040766520.1">
    <property type="nucleotide sequence ID" value="XM_040910638.1"/>
</dbReference>
<dbReference type="InParanoid" id="A0A165FCX7"/>
<evidence type="ECO:0008006" key="5">
    <source>
        <dbReference type="Google" id="ProtNLM"/>
    </source>
</evidence>
<evidence type="ECO:0000256" key="2">
    <source>
        <dbReference type="SAM" id="MobiDB-lite"/>
    </source>
</evidence>
<organism evidence="3 4">
    <name type="scientific">Laetiporus sulphureus 93-53</name>
    <dbReference type="NCBI Taxonomy" id="1314785"/>
    <lineage>
        <taxon>Eukaryota</taxon>
        <taxon>Fungi</taxon>
        <taxon>Dikarya</taxon>
        <taxon>Basidiomycota</taxon>
        <taxon>Agaricomycotina</taxon>
        <taxon>Agaricomycetes</taxon>
        <taxon>Polyporales</taxon>
        <taxon>Laetiporus</taxon>
    </lineage>
</organism>
<dbReference type="Proteomes" id="UP000076871">
    <property type="component" value="Unassembled WGS sequence"/>
</dbReference>
<evidence type="ECO:0000313" key="4">
    <source>
        <dbReference type="Proteomes" id="UP000076871"/>
    </source>
</evidence>
<dbReference type="GeneID" id="63827667"/>
<evidence type="ECO:0000256" key="1">
    <source>
        <dbReference type="ARBA" id="ARBA00008889"/>
    </source>
</evidence>
<dbReference type="InterPro" id="IPR047865">
    <property type="entry name" value="Ribosomal_uL10_bac_type"/>
</dbReference>
<dbReference type="OrthoDB" id="360689at2759"/>
<reference evidence="3 4" key="1">
    <citation type="journal article" date="2016" name="Mol. Biol. Evol.">
        <title>Comparative Genomics of Early-Diverging Mushroom-Forming Fungi Provides Insights into the Origins of Lignocellulose Decay Capabilities.</title>
        <authorList>
            <person name="Nagy L.G."/>
            <person name="Riley R."/>
            <person name="Tritt A."/>
            <person name="Adam C."/>
            <person name="Daum C."/>
            <person name="Floudas D."/>
            <person name="Sun H."/>
            <person name="Yadav J.S."/>
            <person name="Pangilinan J."/>
            <person name="Larsson K.H."/>
            <person name="Matsuura K."/>
            <person name="Barry K."/>
            <person name="Labutti K."/>
            <person name="Kuo R."/>
            <person name="Ohm R.A."/>
            <person name="Bhattacharya S.S."/>
            <person name="Shirouzu T."/>
            <person name="Yoshinaga Y."/>
            <person name="Martin F.M."/>
            <person name="Grigoriev I.V."/>
            <person name="Hibbett D.S."/>
        </authorList>
    </citation>
    <scope>NUCLEOTIDE SEQUENCE [LARGE SCALE GENOMIC DNA]</scope>
    <source>
        <strain evidence="3 4">93-53</strain>
    </source>
</reference>
<dbReference type="FunCoup" id="A0A165FCX7">
    <property type="interactions" value="126"/>
</dbReference>
<dbReference type="SUPFAM" id="SSF160369">
    <property type="entry name" value="Ribosomal protein L10-like"/>
    <property type="match status" value="1"/>
</dbReference>
<dbReference type="PANTHER" id="PTHR11560">
    <property type="entry name" value="39S RIBOSOMAL PROTEIN L10, MITOCHONDRIAL"/>
    <property type="match status" value="1"/>
</dbReference>
<dbReference type="AlphaFoldDB" id="A0A165FCX7"/>
<sequence>MKNYVLPLSCPTSSDTIGPANGMKLLFDYVVQAVVVFRGEPPRIYPTKPTPRVYQTRKAYLYHRYLRLLQSSSDGPLLLLYHNDFAFSRLTQLRSDIRQAAARHAKPTLAGPNPAAASQAPTLEVIRTSLFGVALRDFEPLDQNSIKEVAKLIKGPLAILAFPSFDPPQIQAILRALARSVPPRVPKTPQQIEQERKQREASFVPGRRQKRQRSTANPDLKLLGALIEGKVFTAPGVQEVAKLSTLDTLRAQLVGMLSAPAMQLAAVLNEASGAKLARTLEGFKKSLEEEDTGGKEEQSAAQ</sequence>
<proteinExistence type="inferred from homology"/>
<dbReference type="EMBL" id="KV427614">
    <property type="protein sequence ID" value="KZT08780.1"/>
    <property type="molecule type" value="Genomic_DNA"/>
</dbReference>
<keyword evidence="4" id="KW-1185">Reference proteome</keyword>
<dbReference type="Gene3D" id="3.30.70.1730">
    <property type="match status" value="1"/>
</dbReference>
<dbReference type="STRING" id="1314785.A0A165FCX7"/>